<accession>A0A8H6T582</accession>
<dbReference type="RefSeq" id="XP_037223617.1">
    <property type="nucleotide sequence ID" value="XM_037360732.1"/>
</dbReference>
<comment type="caution">
    <text evidence="2">The sequence shown here is derived from an EMBL/GenBank/DDBJ whole genome shotgun (WGS) entry which is preliminary data.</text>
</comment>
<dbReference type="GeneID" id="59343248"/>
<reference evidence="2" key="1">
    <citation type="submission" date="2020-05" db="EMBL/GenBank/DDBJ databases">
        <title>Mycena genomes resolve the evolution of fungal bioluminescence.</title>
        <authorList>
            <person name="Tsai I.J."/>
        </authorList>
    </citation>
    <scope>NUCLEOTIDE SEQUENCE</scope>
    <source>
        <strain evidence="2">171206Taipei</strain>
    </source>
</reference>
<dbReference type="Proteomes" id="UP000636479">
    <property type="component" value="Unassembled WGS sequence"/>
</dbReference>
<organism evidence="2 3">
    <name type="scientific">Mycena indigotica</name>
    <dbReference type="NCBI Taxonomy" id="2126181"/>
    <lineage>
        <taxon>Eukaryota</taxon>
        <taxon>Fungi</taxon>
        <taxon>Dikarya</taxon>
        <taxon>Basidiomycota</taxon>
        <taxon>Agaricomycotina</taxon>
        <taxon>Agaricomycetes</taxon>
        <taxon>Agaricomycetidae</taxon>
        <taxon>Agaricales</taxon>
        <taxon>Marasmiineae</taxon>
        <taxon>Mycenaceae</taxon>
        <taxon>Mycena</taxon>
    </lineage>
</organism>
<feature type="region of interest" description="Disordered" evidence="1">
    <location>
        <begin position="412"/>
        <end position="432"/>
    </location>
</feature>
<feature type="region of interest" description="Disordered" evidence="1">
    <location>
        <begin position="105"/>
        <end position="181"/>
    </location>
</feature>
<dbReference type="OrthoDB" id="3060478at2759"/>
<dbReference type="EMBL" id="JACAZF010000003">
    <property type="protein sequence ID" value="KAF7310167.1"/>
    <property type="molecule type" value="Genomic_DNA"/>
</dbReference>
<dbReference type="AlphaFoldDB" id="A0A8H6T582"/>
<gene>
    <name evidence="2" type="ORF">MIND_00390100</name>
</gene>
<sequence>MPPSRSASAPETAALLVSVMKDNAELKSVLEVKTKDVQAAEHALMLLVEENHSLSKQEANKAREDAEMVQRRLKHTVERLEDAEDDTERLKSALREREKTIARLEEENAMLTEANEHLSRRREDQDSYKERYSTQQPSQARISRFSSKYPSDNKKGHGRSTSTSVPSPVVPPPPYSSSPTLVKPSFVLDRNRTLPGWNAEKRVNERTILNEYMYSLPLPTNLRMDKFDEANAVQRFDSADNIYEDFPSIRPPLFLPGRMLWVKPRGGHALAYAPTHEYVGDAWREHSHLTTFAAASLEVDLLFSHQERLYYAGVYRVLSLRGVAGYTPGGEIPTSEISQPAVFRAMHIRQYAPEDVAKLQRNPAFVEGRPTVECFGLQFLCYDDRLRDTLCARFASAAGRLMDRIGGKRKWDQREEEGAMGKKAKSAGDVKEKQPLYEHKVWVRPGL</sequence>
<evidence type="ECO:0000313" key="3">
    <source>
        <dbReference type="Proteomes" id="UP000636479"/>
    </source>
</evidence>
<protein>
    <submittedName>
        <fullName evidence="2">Uncharacterized protein</fullName>
    </submittedName>
</protein>
<keyword evidence="3" id="KW-1185">Reference proteome</keyword>
<evidence type="ECO:0000313" key="2">
    <source>
        <dbReference type="EMBL" id="KAF7310167.1"/>
    </source>
</evidence>
<feature type="compositionally biased region" description="Polar residues" evidence="1">
    <location>
        <begin position="133"/>
        <end position="150"/>
    </location>
</feature>
<evidence type="ECO:0000256" key="1">
    <source>
        <dbReference type="SAM" id="MobiDB-lite"/>
    </source>
</evidence>
<name>A0A8H6T582_9AGAR</name>
<feature type="compositionally biased region" description="Basic and acidic residues" evidence="1">
    <location>
        <begin position="114"/>
        <end position="132"/>
    </location>
</feature>
<proteinExistence type="predicted"/>